<dbReference type="GO" id="GO:0030288">
    <property type="term" value="C:outer membrane-bounded periplasmic space"/>
    <property type="evidence" value="ECO:0007669"/>
    <property type="project" value="UniProtKB-ARBA"/>
</dbReference>
<dbReference type="InterPro" id="IPR039424">
    <property type="entry name" value="SBP_5"/>
</dbReference>
<dbReference type="PANTHER" id="PTHR30290">
    <property type="entry name" value="PERIPLASMIC BINDING COMPONENT OF ABC TRANSPORTER"/>
    <property type="match status" value="1"/>
</dbReference>
<protein>
    <submittedName>
        <fullName evidence="6">ABC-type dipeptide transport system, periplasmic component</fullName>
    </submittedName>
</protein>
<keyword evidence="3" id="KW-0732">Signal</keyword>
<organism evidence="6 7">
    <name type="scientific">Lawsonia intracellularis (strain PHE/MN1-00)</name>
    <dbReference type="NCBI Taxonomy" id="363253"/>
    <lineage>
        <taxon>Bacteria</taxon>
        <taxon>Pseudomonadati</taxon>
        <taxon>Thermodesulfobacteriota</taxon>
        <taxon>Desulfovibrionia</taxon>
        <taxon>Desulfovibrionales</taxon>
        <taxon>Desulfovibrionaceae</taxon>
        <taxon>Lawsonia</taxon>
    </lineage>
</organism>
<feature type="non-terminal residue" evidence="6">
    <location>
        <position position="1"/>
    </location>
</feature>
<evidence type="ECO:0000256" key="3">
    <source>
        <dbReference type="ARBA" id="ARBA00022729"/>
    </source>
</evidence>
<dbReference type="InterPro" id="IPR000914">
    <property type="entry name" value="SBP_5_dom"/>
</dbReference>
<dbReference type="EMBL" id="AM180252">
    <property type="protein sequence ID" value="CAJ54225.1"/>
    <property type="molecule type" value="Genomic_DNA"/>
</dbReference>
<feature type="transmembrane region" description="Helical" evidence="4">
    <location>
        <begin position="12"/>
        <end position="34"/>
    </location>
</feature>
<dbReference type="Gene3D" id="3.40.190.10">
    <property type="entry name" value="Periplasmic binding protein-like II"/>
    <property type="match status" value="1"/>
</dbReference>
<evidence type="ECO:0000256" key="4">
    <source>
        <dbReference type="SAM" id="Phobius"/>
    </source>
</evidence>
<dbReference type="GO" id="GO:1904680">
    <property type="term" value="F:peptide transmembrane transporter activity"/>
    <property type="evidence" value="ECO:0007669"/>
    <property type="project" value="TreeGrafter"/>
</dbReference>
<evidence type="ECO:0000313" key="7">
    <source>
        <dbReference type="Proteomes" id="UP000002430"/>
    </source>
</evidence>
<dbReference type="GO" id="GO:0015833">
    <property type="term" value="P:peptide transport"/>
    <property type="evidence" value="ECO:0007669"/>
    <property type="project" value="TreeGrafter"/>
</dbReference>
<keyword evidence="2" id="KW-0813">Transport</keyword>
<gene>
    <name evidence="6" type="primary">oppA</name>
    <name evidence="6" type="ordered locus">LI0169</name>
</gene>
<dbReference type="OrthoDB" id="9772924at2"/>
<dbReference type="Pfam" id="PF00496">
    <property type="entry name" value="SBP_bac_5"/>
    <property type="match status" value="1"/>
</dbReference>
<sequence>MDKIIHYKTKTLVHSIFFLLFLLTSLYLTIHFVYAQKLTEQNSDEDLSTEQPVHGGRIRLGTIAEPINLIPYLSTDGTSHEIADLLFVSALEYDKDLQVVPLAAKSYEVLNDGKLLRFIMREDVFWQDGVQLTVDDIEFTYKLMLEPNTPTAYAEDFLTIKEFKKTGRFTFEVYYEKPYARALMTWMGSILPKHILEGQDITKTPFARNPIGAGPYKLKSWETGSRLILEASDSYFKGKPYISEVIYTVIPDSSTMFLELRAGNLDMMGLTPQQYLKQTKGPQWEKNWKKYRYLAFSYAYLGFNLNKPMFQDILTRQGISHAIDRQAIVDNVLLGEGVVSFGPYKPGTWVYNTHLKPIEYNPEKARQLFTQAGWKDTGNGVLQRDGRPFTFTILVNQGNEQRARVASIIQSQLKEVGIEVQIRTVEWAAFLKEFIDKGRYDAVVLGWSITQDPDIYDVWHSSKAHEGGLNFMGYKNTELDALLVEARTELDQAKRKPLYDKIQEILHHDQPYCFLFVPYSLPIIKSKFHGIKPAPAGIMYNLDQWWIPKKLQ</sequence>
<keyword evidence="7" id="KW-1185">Reference proteome</keyword>
<dbReference type="RefSeq" id="WP_011526251.1">
    <property type="nucleotide sequence ID" value="NC_008011.1"/>
</dbReference>
<keyword evidence="4" id="KW-0812">Transmembrane</keyword>
<dbReference type="InterPro" id="IPR030678">
    <property type="entry name" value="Peptide/Ni-bd"/>
</dbReference>
<feature type="non-terminal residue" evidence="6">
    <location>
        <position position="552"/>
    </location>
</feature>
<evidence type="ECO:0000313" key="6">
    <source>
        <dbReference type="EMBL" id="CAJ54225.1"/>
    </source>
</evidence>
<accession>Q1MS01</accession>
<reference evidence="6 7" key="1">
    <citation type="submission" date="2005-11" db="EMBL/GenBank/DDBJ databases">
        <title>The complete genome sequence of Lawsonia intracellularis: the causative agent of proliferative enteropathy.</title>
        <authorList>
            <person name="Kaur K."/>
            <person name="Zhang Q."/>
            <person name="Beckler D."/>
            <person name="Munir S."/>
            <person name="Li L."/>
            <person name="Kinsley K."/>
            <person name="Herron L."/>
            <person name="Peterson A."/>
            <person name="May B."/>
            <person name="Singh S."/>
            <person name="Gebhart C."/>
            <person name="Kapur V."/>
        </authorList>
    </citation>
    <scope>NUCLEOTIDE SEQUENCE [LARGE SCALE GENOMIC DNA]</scope>
    <source>
        <strain evidence="6 7">PHE/MN1-00</strain>
    </source>
</reference>
<feature type="domain" description="Solute-binding protein family 5" evidence="5">
    <location>
        <begin position="98"/>
        <end position="456"/>
    </location>
</feature>
<dbReference type="AlphaFoldDB" id="Q1MS01"/>
<dbReference type="Proteomes" id="UP000002430">
    <property type="component" value="Chromosome"/>
</dbReference>
<dbReference type="PANTHER" id="PTHR30290:SF38">
    <property type="entry name" value="D,D-DIPEPTIDE-BINDING PERIPLASMIC PROTEIN DDPA-RELATED"/>
    <property type="match status" value="1"/>
</dbReference>
<dbReference type="SUPFAM" id="SSF53850">
    <property type="entry name" value="Periplasmic binding protein-like II"/>
    <property type="match status" value="1"/>
</dbReference>
<dbReference type="SMR" id="Q1MS01"/>
<keyword evidence="4" id="KW-1133">Transmembrane helix</keyword>
<dbReference type="STRING" id="363253.LI0169"/>
<dbReference type="GO" id="GO:0043190">
    <property type="term" value="C:ATP-binding cassette (ABC) transporter complex"/>
    <property type="evidence" value="ECO:0007669"/>
    <property type="project" value="InterPro"/>
</dbReference>
<dbReference type="PIRSF" id="PIRSF002741">
    <property type="entry name" value="MppA"/>
    <property type="match status" value="1"/>
</dbReference>
<dbReference type="CDD" id="cd08514">
    <property type="entry name" value="PBP2_AppA_like"/>
    <property type="match status" value="1"/>
</dbReference>
<dbReference type="Gene3D" id="3.90.76.10">
    <property type="entry name" value="Dipeptide-binding Protein, Domain 1"/>
    <property type="match status" value="1"/>
</dbReference>
<evidence type="ECO:0000259" key="5">
    <source>
        <dbReference type="Pfam" id="PF00496"/>
    </source>
</evidence>
<keyword evidence="4" id="KW-0472">Membrane</keyword>
<evidence type="ECO:0000256" key="2">
    <source>
        <dbReference type="ARBA" id="ARBA00022448"/>
    </source>
</evidence>
<proteinExistence type="inferred from homology"/>
<dbReference type="KEGG" id="lip:LI0169"/>
<comment type="similarity">
    <text evidence="1">Belongs to the bacterial solute-binding protein 5 family.</text>
</comment>
<dbReference type="FunFam" id="3.10.105.10:FF:000006">
    <property type="entry name" value="Peptide ABC transporter substrate-binding protein"/>
    <property type="match status" value="1"/>
</dbReference>
<dbReference type="eggNOG" id="COG0747">
    <property type="taxonomic scope" value="Bacteria"/>
</dbReference>
<dbReference type="HOGENOM" id="CLU_017028_8_6_7"/>
<dbReference type="Gene3D" id="3.10.105.10">
    <property type="entry name" value="Dipeptide-binding Protein, Domain 3"/>
    <property type="match status" value="1"/>
</dbReference>
<evidence type="ECO:0000256" key="1">
    <source>
        <dbReference type="ARBA" id="ARBA00005695"/>
    </source>
</evidence>
<name>Q1MS01_LAWIP</name>